<dbReference type="Proteomes" id="UP000703038">
    <property type="component" value="Unassembled WGS sequence"/>
</dbReference>
<name>A0ABS2KV27_9NOCA</name>
<dbReference type="SUPFAM" id="SSF82549">
    <property type="entry name" value="DAK1/DegV-like"/>
    <property type="match status" value="1"/>
</dbReference>
<dbReference type="InterPro" id="IPR050861">
    <property type="entry name" value="Dihydroxyacetone_Kinase"/>
</dbReference>
<evidence type="ECO:0000259" key="5">
    <source>
        <dbReference type="PROSITE" id="PS51480"/>
    </source>
</evidence>
<evidence type="ECO:0000256" key="3">
    <source>
        <dbReference type="ARBA" id="ARBA00022777"/>
    </source>
</evidence>
<dbReference type="NCBIfam" id="TIGR02365">
    <property type="entry name" value="dha_L_ycgS"/>
    <property type="match status" value="1"/>
</dbReference>
<keyword evidence="2" id="KW-0547">Nucleotide-binding</keyword>
<dbReference type="Pfam" id="PF02733">
    <property type="entry name" value="Dak1"/>
    <property type="match status" value="1"/>
</dbReference>
<reference evidence="7 8" key="1">
    <citation type="submission" date="2021-01" db="EMBL/GenBank/DDBJ databases">
        <title>Genomics of switchgrass bacterial isolates.</title>
        <authorList>
            <person name="Shade A."/>
        </authorList>
    </citation>
    <scope>NUCLEOTIDE SEQUENCE [LARGE SCALE GENOMIC DNA]</scope>
    <source>
        <strain evidence="7 8">PvP111</strain>
    </source>
</reference>
<dbReference type="Gene3D" id="1.25.40.340">
    <property type="match status" value="1"/>
</dbReference>
<dbReference type="InterPro" id="IPR004006">
    <property type="entry name" value="DhaK_dom"/>
</dbReference>
<feature type="domain" description="DhaL" evidence="5">
    <location>
        <begin position="260"/>
        <end position="451"/>
    </location>
</feature>
<feature type="domain" description="DhaK" evidence="6">
    <location>
        <begin position="1"/>
        <end position="229"/>
    </location>
</feature>
<accession>A0ABS2KV27</accession>
<dbReference type="GO" id="GO:0004371">
    <property type="term" value="F:glycerone kinase activity"/>
    <property type="evidence" value="ECO:0007669"/>
    <property type="project" value="UniProtKB-EC"/>
</dbReference>
<gene>
    <name evidence="7" type="ORF">JOE42_002404</name>
</gene>
<dbReference type="Gene3D" id="3.40.50.10440">
    <property type="entry name" value="Dihydroxyacetone kinase, domain 1"/>
    <property type="match status" value="1"/>
</dbReference>
<evidence type="ECO:0000313" key="8">
    <source>
        <dbReference type="Proteomes" id="UP000703038"/>
    </source>
</evidence>
<evidence type="ECO:0000256" key="2">
    <source>
        <dbReference type="ARBA" id="ARBA00022741"/>
    </source>
</evidence>
<dbReference type="SMART" id="SM01120">
    <property type="entry name" value="Dak2"/>
    <property type="match status" value="1"/>
</dbReference>
<keyword evidence="8" id="KW-1185">Reference proteome</keyword>
<keyword evidence="4" id="KW-0067">ATP-binding</keyword>
<evidence type="ECO:0000256" key="4">
    <source>
        <dbReference type="ARBA" id="ARBA00022840"/>
    </source>
</evidence>
<dbReference type="PANTHER" id="PTHR28629">
    <property type="entry name" value="TRIOKINASE/FMN CYCLASE"/>
    <property type="match status" value="1"/>
</dbReference>
<sequence length="451" mass="45715">MIHVVKNYTGDVINFRIAADLCAADGITVETVLVADDVASESEDGPGRRGTAATVAVEKICGAAAARGDDLAFVAELGRRVAEGARSMAVAFRPCTVPGASAPSFELGDDEVELGVGIHGERGTARVATLTATEIAEALLGPVADSLGLSGGEDVVLIVNGLGATHPLELDIVFGAALRYLDGRGITVRRTLVGSFVTAFDMAGVSLTAVRCDDEILGLWDAPTEAPAWPRSPAQDLHDDAVDDTDAAAASELPGGAADPFVTTWVSSFVERVRSSIDELTDLDRRAGDGDFGVNMQIGLADFAVDENASPAAVFEILARGFLGNAGGTSGALFGAFFHRVSVALDGAGASTASVAAGVADGLAAITDLGGAQPGDKTMVDALDPAARALRDAGSVELSAALAEAAEAATRGAESTTDTVAQRGRASYIGDAARGVIDPGALVVSWFFAAA</sequence>
<keyword evidence="1 7" id="KW-0808">Transferase</keyword>
<comment type="caution">
    <text evidence="7">The sequence shown here is derived from an EMBL/GenBank/DDBJ whole genome shotgun (WGS) entry which is preliminary data.</text>
</comment>
<dbReference type="SUPFAM" id="SSF101473">
    <property type="entry name" value="DhaL-like"/>
    <property type="match status" value="1"/>
</dbReference>
<dbReference type="InterPro" id="IPR004007">
    <property type="entry name" value="DhaL_dom"/>
</dbReference>
<protein>
    <submittedName>
        <fullName evidence="7">Dihydroxyacetone kinase</fullName>
        <ecNumber evidence="7">2.7.1.29</ecNumber>
    </submittedName>
</protein>
<evidence type="ECO:0000259" key="6">
    <source>
        <dbReference type="PROSITE" id="PS51481"/>
    </source>
</evidence>
<dbReference type="Gene3D" id="3.30.1180.20">
    <property type="entry name" value="Dihydroxyacetone kinase, domain 2"/>
    <property type="match status" value="1"/>
</dbReference>
<dbReference type="PANTHER" id="PTHR28629:SF4">
    <property type="entry name" value="TRIOKINASE_FMN CYCLASE"/>
    <property type="match status" value="1"/>
</dbReference>
<dbReference type="InterPro" id="IPR012737">
    <property type="entry name" value="DhaK_L_YcgS"/>
</dbReference>
<dbReference type="Pfam" id="PF02734">
    <property type="entry name" value="Dak2"/>
    <property type="match status" value="1"/>
</dbReference>
<proteinExistence type="predicted"/>
<evidence type="ECO:0000256" key="1">
    <source>
        <dbReference type="ARBA" id="ARBA00022679"/>
    </source>
</evidence>
<dbReference type="PROSITE" id="PS51480">
    <property type="entry name" value="DHAL"/>
    <property type="match status" value="1"/>
</dbReference>
<dbReference type="InterPro" id="IPR036117">
    <property type="entry name" value="DhaL_dom_sf"/>
</dbReference>
<dbReference type="PROSITE" id="PS51481">
    <property type="entry name" value="DHAK"/>
    <property type="match status" value="1"/>
</dbReference>
<keyword evidence="3 7" id="KW-0418">Kinase</keyword>
<evidence type="ECO:0000313" key="7">
    <source>
        <dbReference type="EMBL" id="MBM7415671.1"/>
    </source>
</evidence>
<dbReference type="EC" id="2.7.1.29" evidence="7"/>
<dbReference type="EMBL" id="JAFBBK010000001">
    <property type="protein sequence ID" value="MBM7415671.1"/>
    <property type="molecule type" value="Genomic_DNA"/>
</dbReference>
<organism evidence="7 8">
    <name type="scientific">Rhodococcoides corynebacterioides</name>
    <dbReference type="NCBI Taxonomy" id="53972"/>
    <lineage>
        <taxon>Bacteria</taxon>
        <taxon>Bacillati</taxon>
        <taxon>Actinomycetota</taxon>
        <taxon>Actinomycetes</taxon>
        <taxon>Mycobacteriales</taxon>
        <taxon>Nocardiaceae</taxon>
        <taxon>Rhodococcoides</taxon>
    </lineage>
</organism>